<evidence type="ECO:0000313" key="2">
    <source>
        <dbReference type="Proteomes" id="UP000238327"/>
    </source>
</evidence>
<name>A0A2R3QHP2_ECTME</name>
<sequence>MIEAIEVLLKHWGDQLAQNGLGGGLPSTMGTIVEFAGCAPRGGVYGARLLVAGAGPDYAAAEVNQVLYGIERLEGGSALVRLAYARYRNEPRLTIAEQVDALELGKGDAGRRAYYRQVGVLHERLQAGLLERQGKLAGMRREARRDGERMRKAAAQQAGAAHRGRGREFEAAQGGQGAIAAHKAHKAWWRRAVWRPFVGRLGVIRRR</sequence>
<organism evidence="1 2">
    <name type="scientific">Ectopseudomonas mendocina</name>
    <name type="common">Pseudomonas mendocina</name>
    <dbReference type="NCBI Taxonomy" id="300"/>
    <lineage>
        <taxon>Bacteria</taxon>
        <taxon>Pseudomonadati</taxon>
        <taxon>Pseudomonadota</taxon>
        <taxon>Gammaproteobacteria</taxon>
        <taxon>Pseudomonadales</taxon>
        <taxon>Pseudomonadaceae</taxon>
        <taxon>Ectopseudomonas</taxon>
    </lineage>
</organism>
<dbReference type="EMBL" id="CP027657">
    <property type="protein sequence ID" value="AVO51227.1"/>
    <property type="molecule type" value="Genomic_DNA"/>
</dbReference>
<dbReference type="AlphaFoldDB" id="A0A2R3QHP2"/>
<gene>
    <name evidence="1" type="ORF">C7A17_00055</name>
</gene>
<reference evidence="1 2" key="1">
    <citation type="submission" date="2018-03" db="EMBL/GenBank/DDBJ databases">
        <title>Complete genome sequence and methylome analysis of Pseudomonas mendocina NEB 698.</title>
        <authorList>
            <person name="Morgan R.D."/>
        </authorList>
    </citation>
    <scope>NUCLEOTIDE SEQUENCE [LARGE SCALE GENOMIC DNA]</scope>
    <source>
        <strain evidence="1 2">NEB698</strain>
    </source>
</reference>
<accession>A0A2R3QHP2</accession>
<dbReference type="Proteomes" id="UP000238327">
    <property type="component" value="Chromosome"/>
</dbReference>
<evidence type="ECO:0000313" key="1">
    <source>
        <dbReference type="EMBL" id="AVO51227.1"/>
    </source>
</evidence>
<protein>
    <submittedName>
        <fullName evidence="1">Uncharacterized protein</fullName>
    </submittedName>
</protein>
<dbReference type="RefSeq" id="WP_106735984.1">
    <property type="nucleotide sequence ID" value="NZ_CP027657.1"/>
</dbReference>
<proteinExistence type="predicted"/>